<name>A0A4P9ZYF5_9FUNG</name>
<dbReference type="OrthoDB" id="275748at2759"/>
<dbReference type="InterPro" id="IPR000504">
    <property type="entry name" value="RRM_dom"/>
</dbReference>
<reference evidence="9" key="1">
    <citation type="journal article" date="2018" name="Nat. Microbiol.">
        <title>Leveraging single-cell genomics to expand the fungal tree of life.</title>
        <authorList>
            <person name="Ahrendt S.R."/>
            <person name="Quandt C.A."/>
            <person name="Ciobanu D."/>
            <person name="Clum A."/>
            <person name="Salamov A."/>
            <person name="Andreopoulos B."/>
            <person name="Cheng J.F."/>
            <person name="Woyke T."/>
            <person name="Pelin A."/>
            <person name="Henrissat B."/>
            <person name="Reynolds N.K."/>
            <person name="Benny G.L."/>
            <person name="Smith M.E."/>
            <person name="James T.Y."/>
            <person name="Grigoriev I.V."/>
        </authorList>
    </citation>
    <scope>NUCLEOTIDE SEQUENCE [LARGE SCALE GENOMIC DNA]</scope>
    <source>
        <strain evidence="9">RSA 468</strain>
    </source>
</reference>
<keyword evidence="5" id="KW-0539">Nucleus</keyword>
<dbReference type="AlphaFoldDB" id="A0A4P9ZYF5"/>
<dbReference type="PROSITE" id="PS50102">
    <property type="entry name" value="RRM"/>
    <property type="match status" value="1"/>
</dbReference>
<evidence type="ECO:0000256" key="4">
    <source>
        <dbReference type="ARBA" id="ARBA00023187"/>
    </source>
</evidence>
<dbReference type="GO" id="GO:0005634">
    <property type="term" value="C:nucleus"/>
    <property type="evidence" value="ECO:0007669"/>
    <property type="project" value="UniProtKB-SubCell"/>
</dbReference>
<dbReference type="InterPro" id="IPR034150">
    <property type="entry name" value="SF3B6_RRM"/>
</dbReference>
<dbReference type="Proteomes" id="UP000268162">
    <property type="component" value="Unassembled WGS sequence"/>
</dbReference>
<dbReference type="GO" id="GO:0008380">
    <property type="term" value="P:RNA splicing"/>
    <property type="evidence" value="ECO:0007669"/>
    <property type="project" value="UniProtKB-KW"/>
</dbReference>
<keyword evidence="4" id="KW-0508">mRNA splicing</keyword>
<dbReference type="SUPFAM" id="SSF54928">
    <property type="entry name" value="RNA-binding domain, RBD"/>
    <property type="match status" value="1"/>
</dbReference>
<dbReference type="Gene3D" id="3.30.70.330">
    <property type="match status" value="1"/>
</dbReference>
<dbReference type="InterPro" id="IPR012677">
    <property type="entry name" value="Nucleotide-bd_a/b_plait_sf"/>
</dbReference>
<dbReference type="GO" id="GO:0003729">
    <property type="term" value="F:mRNA binding"/>
    <property type="evidence" value="ECO:0007669"/>
    <property type="project" value="TreeGrafter"/>
</dbReference>
<gene>
    <name evidence="8" type="ORF">BJ085DRAFT_33122</name>
</gene>
<dbReference type="CDD" id="cd12241">
    <property type="entry name" value="RRM_SF3B14"/>
    <property type="match status" value="1"/>
</dbReference>
<evidence type="ECO:0000313" key="8">
    <source>
        <dbReference type="EMBL" id="RKP38723.1"/>
    </source>
</evidence>
<dbReference type="FunFam" id="3.30.70.330:FF:000286">
    <property type="entry name" value="Putative pre-mRNA branch site protein p14"/>
    <property type="match status" value="1"/>
</dbReference>
<dbReference type="STRING" id="215637.A0A4P9ZYF5"/>
<evidence type="ECO:0000313" key="9">
    <source>
        <dbReference type="Proteomes" id="UP000268162"/>
    </source>
</evidence>
<dbReference type="InterPro" id="IPR050374">
    <property type="entry name" value="RRT5_SRSF_SR"/>
</dbReference>
<comment type="subcellular location">
    <subcellularLocation>
        <location evidence="1">Nucleus</location>
    </subcellularLocation>
</comment>
<evidence type="ECO:0000259" key="7">
    <source>
        <dbReference type="PROSITE" id="PS50102"/>
    </source>
</evidence>
<protein>
    <recommendedName>
        <fullName evidence="7">RRM domain-containing protein</fullName>
    </recommendedName>
</protein>
<evidence type="ECO:0000256" key="6">
    <source>
        <dbReference type="PROSITE-ProRule" id="PRU00176"/>
    </source>
</evidence>
<dbReference type="Pfam" id="PF00076">
    <property type="entry name" value="RRM_1"/>
    <property type="match status" value="1"/>
</dbReference>
<feature type="domain" description="RRM" evidence="7">
    <location>
        <begin position="19"/>
        <end position="94"/>
    </location>
</feature>
<accession>A0A4P9ZYF5</accession>
<proteinExistence type="predicted"/>
<organism evidence="8 9">
    <name type="scientific">Dimargaris cristalligena</name>
    <dbReference type="NCBI Taxonomy" id="215637"/>
    <lineage>
        <taxon>Eukaryota</taxon>
        <taxon>Fungi</taxon>
        <taxon>Fungi incertae sedis</taxon>
        <taxon>Zoopagomycota</taxon>
        <taxon>Kickxellomycotina</taxon>
        <taxon>Dimargaritomycetes</taxon>
        <taxon>Dimargaritales</taxon>
        <taxon>Dimargaritaceae</taxon>
        <taxon>Dimargaris</taxon>
    </lineage>
</organism>
<evidence type="ECO:0000256" key="2">
    <source>
        <dbReference type="ARBA" id="ARBA00022664"/>
    </source>
</evidence>
<sequence length="120" mass="14126">MAMNLKARANVRLPPEVNRILFIRNLPFKITNEDLYDLFGRYGAIRQIRVGNETTTKGTAYVVYEDIIDAKTALEHLQGFNLMGRYLIVLYFQPHKMSRKAEMDRKESEINKLKTRYQIE</sequence>
<evidence type="ECO:0000256" key="1">
    <source>
        <dbReference type="ARBA" id="ARBA00004123"/>
    </source>
</evidence>
<dbReference type="InterPro" id="IPR035979">
    <property type="entry name" value="RBD_domain_sf"/>
</dbReference>
<keyword evidence="2" id="KW-0507">mRNA processing</keyword>
<keyword evidence="9" id="KW-1185">Reference proteome</keyword>
<dbReference type="EMBL" id="ML002336">
    <property type="protein sequence ID" value="RKP38723.1"/>
    <property type="molecule type" value="Genomic_DNA"/>
</dbReference>
<keyword evidence="3 6" id="KW-0694">RNA-binding</keyword>
<dbReference type="GO" id="GO:0006397">
    <property type="term" value="P:mRNA processing"/>
    <property type="evidence" value="ECO:0007669"/>
    <property type="project" value="UniProtKB-KW"/>
</dbReference>
<dbReference type="PANTHER" id="PTHR23003">
    <property type="entry name" value="RNA RECOGNITION MOTIF RRM DOMAIN CONTAINING PROTEIN"/>
    <property type="match status" value="1"/>
</dbReference>
<dbReference type="SMART" id="SM00360">
    <property type="entry name" value="RRM"/>
    <property type="match status" value="1"/>
</dbReference>
<dbReference type="GO" id="GO:0005737">
    <property type="term" value="C:cytoplasm"/>
    <property type="evidence" value="ECO:0007669"/>
    <property type="project" value="TreeGrafter"/>
</dbReference>
<evidence type="ECO:0000256" key="5">
    <source>
        <dbReference type="ARBA" id="ARBA00023242"/>
    </source>
</evidence>
<evidence type="ECO:0000256" key="3">
    <source>
        <dbReference type="ARBA" id="ARBA00022884"/>
    </source>
</evidence>